<dbReference type="Proteomes" id="UP000066014">
    <property type="component" value="Chromosome"/>
</dbReference>
<dbReference type="GO" id="GO:0005524">
    <property type="term" value="F:ATP binding"/>
    <property type="evidence" value="ECO:0007669"/>
    <property type="project" value="UniProtKB-KW"/>
</dbReference>
<feature type="domain" description="Fido" evidence="3">
    <location>
        <begin position="241"/>
        <end position="396"/>
    </location>
</feature>
<sequence>METQNLLGGAWLVARYGIEIVMPLAVHSRIGGRRTTVQLADGTQTETFVEAMRPSADLRGHLTFHLKHEVLHLELLWRLCAQIDAGELVRWIEAEPSGLYARKAGFLYEWLTGRQLDVRLPIAGPYVDVLDARKLVAATPECSVPNRRWRVRDNLPGTPAFCPIVRKTGAFAAALAIDIAHLLHELELEFGEDLLVRSAVWMTLRESKSSFAIEGEADQADRIQRFAAVLARRTGQGALPLDEAALAQLQSEILGQRTTLQRCGIRQSPVFVGEVHRYQELVHYVAPPADELRAMLDGLSAFWQRTQGQSALLRSAVLAFGFVYIHPLADGNGRVHRFLVNDALRRDGVVKEPMILPLSSLITSDAAERRAYDRILDTVSSPLMGALSGAYAFGPQQTLYPDGIRSNFVFTGEAVARPVWRYLDLTPHVVYLADVLARTIRVDMRNQSRYLRSHTRARAAIKDIVEMPDAQIDRVIRSIEANQGQLSNVLAKELPLLAEPGIWPSIVQAVARAFAGLQTGIATKPNPAGAIDE</sequence>
<evidence type="ECO:0000259" key="3">
    <source>
        <dbReference type="PROSITE" id="PS51459"/>
    </source>
</evidence>
<evidence type="ECO:0000256" key="1">
    <source>
        <dbReference type="PIRSR" id="PIRSR640198-1"/>
    </source>
</evidence>
<dbReference type="EMBL" id="AP014569">
    <property type="protein sequence ID" value="BAO84220.1"/>
    <property type="molecule type" value="Genomic_DNA"/>
</dbReference>
<keyword evidence="2" id="KW-0067">ATP-binding</keyword>
<dbReference type="InterPro" id="IPR036597">
    <property type="entry name" value="Fido-like_dom_sf"/>
</dbReference>
<organism evidence="4 5">
    <name type="scientific">Serpentinimonas maccroryi</name>
    <dbReference type="NCBI Taxonomy" id="1458426"/>
    <lineage>
        <taxon>Bacteria</taxon>
        <taxon>Pseudomonadati</taxon>
        <taxon>Pseudomonadota</taxon>
        <taxon>Betaproteobacteria</taxon>
        <taxon>Burkholderiales</taxon>
        <taxon>Comamonadaceae</taxon>
        <taxon>Serpentinimonas</taxon>
    </lineage>
</organism>
<gene>
    <name evidence="4" type="ORF">SMCB_1992</name>
</gene>
<dbReference type="PANTHER" id="PTHR13504">
    <property type="entry name" value="FIDO DOMAIN-CONTAINING PROTEIN DDB_G0283145"/>
    <property type="match status" value="1"/>
</dbReference>
<name>A0A060NS76_9BURK</name>
<keyword evidence="5" id="KW-1185">Reference proteome</keyword>
<feature type="binding site" evidence="2">
    <location>
        <begin position="330"/>
        <end position="337"/>
    </location>
    <ligand>
        <name>ATP</name>
        <dbReference type="ChEBI" id="CHEBI:30616"/>
    </ligand>
</feature>
<evidence type="ECO:0000313" key="4">
    <source>
        <dbReference type="EMBL" id="BAO84220.1"/>
    </source>
</evidence>
<dbReference type="SUPFAM" id="SSF140931">
    <property type="entry name" value="Fic-like"/>
    <property type="match status" value="1"/>
</dbReference>
<dbReference type="OrthoDB" id="9813719at2"/>
<accession>A0A060NS76</accession>
<dbReference type="Pfam" id="PF02661">
    <property type="entry name" value="Fic"/>
    <property type="match status" value="1"/>
</dbReference>
<dbReference type="HOGENOM" id="CLU_042149_0_0_4"/>
<dbReference type="AlphaFoldDB" id="A0A060NS76"/>
<proteinExistence type="predicted"/>
<dbReference type="PROSITE" id="PS51459">
    <property type="entry name" value="FIDO"/>
    <property type="match status" value="1"/>
</dbReference>
<dbReference type="KEGG" id="cbab:SMCB_1992"/>
<dbReference type="Gene3D" id="1.10.3290.10">
    <property type="entry name" value="Fido-like domain"/>
    <property type="match status" value="1"/>
</dbReference>
<dbReference type="InterPro" id="IPR040198">
    <property type="entry name" value="Fido_containing"/>
</dbReference>
<dbReference type="RefSeq" id="WP_045536703.1">
    <property type="nucleotide sequence ID" value="NZ_AP014569.1"/>
</dbReference>
<protein>
    <recommendedName>
        <fullName evidence="3">Fido domain-containing protein</fullName>
    </recommendedName>
</protein>
<dbReference type="InterPro" id="IPR003812">
    <property type="entry name" value="Fido"/>
</dbReference>
<dbReference type="STRING" id="1458426.SMCB_1992"/>
<keyword evidence="2" id="KW-0547">Nucleotide-binding</keyword>
<dbReference type="PANTHER" id="PTHR13504:SF38">
    <property type="entry name" value="FIDO DOMAIN-CONTAINING PROTEIN"/>
    <property type="match status" value="1"/>
</dbReference>
<evidence type="ECO:0000256" key="2">
    <source>
        <dbReference type="PIRSR" id="PIRSR640198-2"/>
    </source>
</evidence>
<feature type="active site" evidence="1">
    <location>
        <position position="326"/>
    </location>
</feature>
<reference evidence="4 5" key="1">
    <citation type="journal article" date="2014" name="Nat. Commun.">
        <title>Physiological and genomic features of highly alkaliphilic hydrogen-utilizing Betaproteobacteria from a continental serpentinizing site.</title>
        <authorList>
            <person name="Suzuki S."/>
            <person name="Kuenen J.G."/>
            <person name="Schipper K."/>
            <person name="van der Velde S."/>
            <person name="Ishii S."/>
            <person name="Wu A."/>
            <person name="Sorokin D.Y."/>
            <person name="Tenney A."/>
            <person name="Meng X.Y."/>
            <person name="Morrill P.L."/>
            <person name="Kamagata Y."/>
            <person name="Muyzer G."/>
            <person name="Nealson K.H."/>
        </authorList>
    </citation>
    <scope>NUCLEOTIDE SEQUENCE [LARGE SCALE GENOMIC DNA]</scope>
    <source>
        <strain evidence="4 5">B1</strain>
    </source>
</reference>
<evidence type="ECO:0000313" key="5">
    <source>
        <dbReference type="Proteomes" id="UP000066014"/>
    </source>
</evidence>